<feature type="transmembrane region" description="Helical" evidence="10">
    <location>
        <begin position="222"/>
        <end position="247"/>
    </location>
</feature>
<feature type="transmembrane region" description="Helical" evidence="10">
    <location>
        <begin position="147"/>
        <end position="164"/>
    </location>
</feature>
<evidence type="ECO:0000256" key="6">
    <source>
        <dbReference type="ARBA" id="ARBA00022840"/>
    </source>
</evidence>
<evidence type="ECO:0000313" key="13">
    <source>
        <dbReference type="EMBL" id="KAJ7374122.1"/>
    </source>
</evidence>
<feature type="transmembrane region" description="Helical" evidence="10">
    <location>
        <begin position="780"/>
        <end position="806"/>
    </location>
</feature>
<dbReference type="InterPro" id="IPR011527">
    <property type="entry name" value="ABC1_TM_dom"/>
</dbReference>
<comment type="subcellular location">
    <subcellularLocation>
        <location evidence="1">Membrane</location>
        <topology evidence="1">Multi-pass membrane protein</topology>
    </subcellularLocation>
</comment>
<keyword evidence="5" id="KW-0547">Nucleotide-binding</keyword>
<dbReference type="PROSITE" id="PS50893">
    <property type="entry name" value="ABC_TRANSPORTER_2"/>
    <property type="match status" value="1"/>
</dbReference>
<reference evidence="13" key="1">
    <citation type="submission" date="2023-01" db="EMBL/GenBank/DDBJ databases">
        <title>Genome assembly of the deep-sea coral Lophelia pertusa.</title>
        <authorList>
            <person name="Herrera S."/>
            <person name="Cordes E."/>
        </authorList>
    </citation>
    <scope>NUCLEOTIDE SEQUENCE</scope>
    <source>
        <strain evidence="13">USNM1676648</strain>
        <tissue evidence="13">Polyp</tissue>
    </source>
</reference>
<keyword evidence="14" id="KW-1185">Reference proteome</keyword>
<feature type="region of interest" description="Disordered" evidence="9">
    <location>
        <begin position="694"/>
        <end position="719"/>
    </location>
</feature>
<comment type="caution">
    <text evidence="13">The sequence shown here is derived from an EMBL/GenBank/DDBJ whole genome shotgun (WGS) entry which is preliminary data.</text>
</comment>
<evidence type="ECO:0000256" key="2">
    <source>
        <dbReference type="ARBA" id="ARBA00009726"/>
    </source>
</evidence>
<dbReference type="Proteomes" id="UP001163046">
    <property type="component" value="Unassembled WGS sequence"/>
</dbReference>
<dbReference type="FunFam" id="3.40.50.300:FF:000997">
    <property type="entry name" value="Multidrug resistance-associated protein 1"/>
    <property type="match status" value="1"/>
</dbReference>
<sequence>MLRGKGNVEYTELEKAEPNDEKEEAENVNDRVSFYSNITFSWLSKTLRLGYKHPLELPDLPYTVGQEPTSETAKAFEKTWSDELKKSLNSENRPPKLWSTVIKSIGCWDLSLVFFTATLAGVCRVIQQVVLIYILTLMEAGTRDAHLWLVTGGFIISLCIEMVAKNQFFYISQQVLRTKITGGLIALVYQKLLSKRSSELADATAGHVINLISKDLQPLRNAAAYIPIAVVGCLEFVAMGALLWYFISWMALTGMLYLVLIAVCQSGTTCPISNFRHETQSMADHRIAIIKNIISGIRTVKMNAWESLFERIIKAVRRKEIKTIQKKNIIYGALTAIRNSYPVTACFLSIATLWGAGINLTPATVFTTSLILKTLADSVVEAVVEGVYGFSLIKATISRLESFLTNEDPHGSPKEESLYNAECGGGNGADGDEFEQRGPTPMKNVETAPDKVLKGTGIEMKNVSSHIKTNKDSSMFSLLNRISLQCIENDLIVITGSAGSGKSSVLGAIIGEIPVTNGEISVTGKIAYMPQNPWLFSGTVQENILFGSDFDEQKYHATIEACALIDDLGQLPLGDMTHVGESGVTLSGGQRARVSLARTVYSDAEIFLLDSPLRSVDAKVGEFIYEKCICGLLSTRPRILVTHHKKYLRNASVVLKLENGCIVSHDKSQYKKDEKDLPTNVEEPLKEIVEPEVEVDKPTDTNSVPSSGGEGISTADEDRETGSVPFRTYMKYFGAGASCFGAFLCFLLAIIPAAVNLVLGFWLADLTRKTFHRQQDNDNIYIYAGFQFGLLVSSLLGIYCLLYLTVNSARHLHNSMLGGS</sequence>
<dbReference type="OrthoDB" id="6500128at2759"/>
<keyword evidence="8 10" id="KW-0472">Membrane</keyword>
<dbReference type="GO" id="GO:0140359">
    <property type="term" value="F:ABC-type transporter activity"/>
    <property type="evidence" value="ECO:0007669"/>
    <property type="project" value="InterPro"/>
</dbReference>
<dbReference type="GO" id="GO:0016887">
    <property type="term" value="F:ATP hydrolysis activity"/>
    <property type="evidence" value="ECO:0007669"/>
    <property type="project" value="InterPro"/>
</dbReference>
<name>A0A9W9Z2Z6_9CNID</name>
<dbReference type="SMART" id="SM00382">
    <property type="entry name" value="AAA"/>
    <property type="match status" value="1"/>
</dbReference>
<dbReference type="PANTHER" id="PTHR24223">
    <property type="entry name" value="ATP-BINDING CASSETTE SUB-FAMILY C"/>
    <property type="match status" value="1"/>
</dbReference>
<evidence type="ECO:0000256" key="5">
    <source>
        <dbReference type="ARBA" id="ARBA00022741"/>
    </source>
</evidence>
<dbReference type="Pfam" id="PF00005">
    <property type="entry name" value="ABC_tran"/>
    <property type="match status" value="1"/>
</dbReference>
<feature type="domain" description="ABC transmembrane type-1" evidence="12">
    <location>
        <begin position="112"/>
        <end position="383"/>
    </location>
</feature>
<evidence type="ECO:0000313" key="14">
    <source>
        <dbReference type="Proteomes" id="UP001163046"/>
    </source>
</evidence>
<feature type="transmembrane region" description="Helical" evidence="10">
    <location>
        <begin position="112"/>
        <end position="135"/>
    </location>
</feature>
<evidence type="ECO:0000259" key="11">
    <source>
        <dbReference type="PROSITE" id="PS50893"/>
    </source>
</evidence>
<keyword evidence="4 10" id="KW-0812">Transmembrane</keyword>
<dbReference type="InterPro" id="IPR003439">
    <property type="entry name" value="ABC_transporter-like_ATP-bd"/>
</dbReference>
<accession>A0A9W9Z2Z6</accession>
<dbReference type="SUPFAM" id="SSF90123">
    <property type="entry name" value="ABC transporter transmembrane region"/>
    <property type="match status" value="1"/>
</dbReference>
<dbReference type="PROSITE" id="PS50929">
    <property type="entry name" value="ABC_TM1F"/>
    <property type="match status" value="1"/>
</dbReference>
<feature type="region of interest" description="Disordered" evidence="9">
    <location>
        <begin position="1"/>
        <end position="26"/>
    </location>
</feature>
<dbReference type="GO" id="GO:0016020">
    <property type="term" value="C:membrane"/>
    <property type="evidence" value="ECO:0007669"/>
    <property type="project" value="UniProtKB-SubCell"/>
</dbReference>
<dbReference type="InterPro" id="IPR027417">
    <property type="entry name" value="P-loop_NTPase"/>
</dbReference>
<dbReference type="Gene3D" id="1.20.1560.10">
    <property type="entry name" value="ABC transporter type 1, transmembrane domain"/>
    <property type="match status" value="2"/>
</dbReference>
<evidence type="ECO:0000256" key="7">
    <source>
        <dbReference type="ARBA" id="ARBA00022989"/>
    </source>
</evidence>
<dbReference type="InterPro" id="IPR036640">
    <property type="entry name" value="ABC1_TM_sf"/>
</dbReference>
<dbReference type="InterPro" id="IPR050173">
    <property type="entry name" value="ABC_transporter_C-like"/>
</dbReference>
<dbReference type="AlphaFoldDB" id="A0A9W9Z2Z6"/>
<gene>
    <name evidence="13" type="ORF">OS493_009459</name>
</gene>
<evidence type="ECO:0000256" key="1">
    <source>
        <dbReference type="ARBA" id="ARBA00004141"/>
    </source>
</evidence>
<organism evidence="13 14">
    <name type="scientific">Desmophyllum pertusum</name>
    <dbReference type="NCBI Taxonomy" id="174260"/>
    <lineage>
        <taxon>Eukaryota</taxon>
        <taxon>Metazoa</taxon>
        <taxon>Cnidaria</taxon>
        <taxon>Anthozoa</taxon>
        <taxon>Hexacorallia</taxon>
        <taxon>Scleractinia</taxon>
        <taxon>Caryophylliina</taxon>
        <taxon>Caryophylliidae</taxon>
        <taxon>Desmophyllum</taxon>
    </lineage>
</organism>
<dbReference type="EMBL" id="MU826829">
    <property type="protein sequence ID" value="KAJ7374122.1"/>
    <property type="molecule type" value="Genomic_DNA"/>
</dbReference>
<dbReference type="CDD" id="cd18579">
    <property type="entry name" value="ABC_6TM_ABCC_D1"/>
    <property type="match status" value="1"/>
</dbReference>
<dbReference type="PROSITE" id="PS00211">
    <property type="entry name" value="ABC_TRANSPORTER_1"/>
    <property type="match status" value="1"/>
</dbReference>
<feature type="domain" description="ABC transporter" evidence="11">
    <location>
        <begin position="458"/>
        <end position="684"/>
    </location>
</feature>
<comment type="similarity">
    <text evidence="2">Belongs to the ABC transporter superfamily. ABCC family. Conjugate transporter (TC 3.A.1.208) subfamily.</text>
</comment>
<dbReference type="InterPro" id="IPR003593">
    <property type="entry name" value="AAA+_ATPase"/>
</dbReference>
<evidence type="ECO:0000256" key="3">
    <source>
        <dbReference type="ARBA" id="ARBA00022448"/>
    </source>
</evidence>
<evidence type="ECO:0000256" key="10">
    <source>
        <dbReference type="SAM" id="Phobius"/>
    </source>
</evidence>
<evidence type="ECO:0000256" key="8">
    <source>
        <dbReference type="ARBA" id="ARBA00023136"/>
    </source>
</evidence>
<dbReference type="CDD" id="cd03250">
    <property type="entry name" value="ABCC_MRP_domain1"/>
    <property type="match status" value="1"/>
</dbReference>
<dbReference type="InterPro" id="IPR017871">
    <property type="entry name" value="ABC_transporter-like_CS"/>
</dbReference>
<dbReference type="GO" id="GO:0005524">
    <property type="term" value="F:ATP binding"/>
    <property type="evidence" value="ECO:0007669"/>
    <property type="project" value="UniProtKB-KW"/>
</dbReference>
<evidence type="ECO:0000259" key="12">
    <source>
        <dbReference type="PROSITE" id="PS50929"/>
    </source>
</evidence>
<keyword evidence="7 10" id="KW-1133">Transmembrane helix</keyword>
<proteinExistence type="inferred from homology"/>
<dbReference type="SUPFAM" id="SSF52540">
    <property type="entry name" value="P-loop containing nucleoside triphosphate hydrolases"/>
    <property type="match status" value="1"/>
</dbReference>
<keyword evidence="3" id="KW-0813">Transport</keyword>
<dbReference type="PANTHER" id="PTHR24223:SF456">
    <property type="entry name" value="MULTIDRUG RESISTANCE-ASSOCIATED PROTEIN LETHAL(2)03659"/>
    <property type="match status" value="1"/>
</dbReference>
<dbReference type="InterPro" id="IPR044746">
    <property type="entry name" value="ABCC_6TM_D1"/>
</dbReference>
<keyword evidence="6" id="KW-0067">ATP-binding</keyword>
<evidence type="ECO:0000256" key="9">
    <source>
        <dbReference type="SAM" id="MobiDB-lite"/>
    </source>
</evidence>
<protein>
    <submittedName>
        <fullName evidence="13">Uncharacterized protein</fullName>
    </submittedName>
</protein>
<dbReference type="Gene3D" id="3.40.50.300">
    <property type="entry name" value="P-loop containing nucleotide triphosphate hydrolases"/>
    <property type="match status" value="1"/>
</dbReference>
<feature type="transmembrane region" description="Helical" evidence="10">
    <location>
        <begin position="732"/>
        <end position="760"/>
    </location>
</feature>
<evidence type="ECO:0000256" key="4">
    <source>
        <dbReference type="ARBA" id="ARBA00022692"/>
    </source>
</evidence>
<dbReference type="Pfam" id="PF00664">
    <property type="entry name" value="ABC_membrane"/>
    <property type="match status" value="1"/>
</dbReference>